<dbReference type="EMBL" id="JAJEQX010000030">
    <property type="protein sequence ID" value="MCC2255589.1"/>
    <property type="molecule type" value="Genomic_DNA"/>
</dbReference>
<proteinExistence type="predicted"/>
<keyword evidence="3" id="KW-1185">Reference proteome</keyword>
<evidence type="ECO:0000256" key="1">
    <source>
        <dbReference type="SAM" id="Phobius"/>
    </source>
</evidence>
<sequence length="156" mass="16997">MLKVKEAAELLIQYRETICRIIFAGYMIALSIMDIRWKKVRIEFLLAGIFPAAAGVLCAGKFSAILTAGGIAVGIIFLIISRITGEAFGYGDSILIVIMGGMIGFWNILSILMAAFLMASGYSAFLLIVRKFSRKSSFPFIPFLTVSYIGGMICGM</sequence>
<comment type="caution">
    <text evidence="2">The sequence shown here is derived from an EMBL/GenBank/DDBJ whole genome shotgun (WGS) entry which is preliminary data.</text>
</comment>
<dbReference type="Proteomes" id="UP001198151">
    <property type="component" value="Unassembled WGS sequence"/>
</dbReference>
<evidence type="ECO:0000313" key="2">
    <source>
        <dbReference type="EMBL" id="MCC2255589.1"/>
    </source>
</evidence>
<dbReference type="RefSeq" id="WP_227708620.1">
    <property type="nucleotide sequence ID" value="NZ_JAJEQX010000030.1"/>
</dbReference>
<name>A0ABS8G141_9FIRM</name>
<organism evidence="2 3">
    <name type="scientific">Ruminococcus turbiniformis</name>
    <dbReference type="NCBI Taxonomy" id="2881258"/>
    <lineage>
        <taxon>Bacteria</taxon>
        <taxon>Bacillati</taxon>
        <taxon>Bacillota</taxon>
        <taxon>Clostridia</taxon>
        <taxon>Eubacteriales</taxon>
        <taxon>Oscillospiraceae</taxon>
        <taxon>Ruminococcus</taxon>
    </lineage>
</organism>
<protein>
    <submittedName>
        <fullName evidence="2">Prepilin peptidase</fullName>
    </submittedName>
</protein>
<evidence type="ECO:0000313" key="3">
    <source>
        <dbReference type="Proteomes" id="UP001198151"/>
    </source>
</evidence>
<feature type="transmembrane region" description="Helical" evidence="1">
    <location>
        <begin position="87"/>
        <end position="105"/>
    </location>
</feature>
<dbReference type="Gene3D" id="1.20.120.1220">
    <property type="match status" value="1"/>
</dbReference>
<reference evidence="2 3" key="1">
    <citation type="submission" date="2021-10" db="EMBL/GenBank/DDBJ databases">
        <title>Anaerobic single-cell dispensing facilitates the cultivation of human gut bacteria.</title>
        <authorList>
            <person name="Afrizal A."/>
        </authorList>
    </citation>
    <scope>NUCLEOTIDE SEQUENCE [LARGE SCALE GENOMIC DNA]</scope>
    <source>
        <strain evidence="2 3">CLA-AA-H200</strain>
    </source>
</reference>
<keyword evidence="1" id="KW-0812">Transmembrane</keyword>
<gene>
    <name evidence="2" type="ORF">LKD70_14400</name>
</gene>
<feature type="transmembrane region" description="Helical" evidence="1">
    <location>
        <begin position="49"/>
        <end position="80"/>
    </location>
</feature>
<keyword evidence="1" id="KW-0472">Membrane</keyword>
<accession>A0ABS8G141</accession>
<keyword evidence="1" id="KW-1133">Transmembrane helix</keyword>